<keyword evidence="4" id="KW-1185">Reference proteome</keyword>
<dbReference type="STRING" id="472181.SAMN05216271_1335"/>
<accession>A0A1H1Q365</accession>
<keyword evidence="2" id="KW-0969">Cilium</keyword>
<dbReference type="EMBL" id="BAABWD010000001">
    <property type="protein sequence ID" value="GAA6130724.1"/>
    <property type="molecule type" value="Genomic_DNA"/>
</dbReference>
<organism evidence="2 3">
    <name type="scientific">Halopseudomonas sabulinigri</name>
    <dbReference type="NCBI Taxonomy" id="472181"/>
    <lineage>
        <taxon>Bacteria</taxon>
        <taxon>Pseudomonadati</taxon>
        <taxon>Pseudomonadota</taxon>
        <taxon>Gammaproteobacteria</taxon>
        <taxon>Pseudomonadales</taxon>
        <taxon>Pseudomonadaceae</taxon>
        <taxon>Halopseudomonas</taxon>
    </lineage>
</organism>
<reference evidence="2" key="1">
    <citation type="submission" date="2016-10" db="EMBL/GenBank/DDBJ databases">
        <authorList>
            <person name="de Groot N.N."/>
        </authorList>
    </citation>
    <scope>NUCLEOTIDE SEQUENCE [LARGE SCALE GENOMIC DNA]</scope>
    <source>
        <strain evidence="2">JCM 14963</strain>
    </source>
</reference>
<dbReference type="Gene3D" id="3.30.160.170">
    <property type="entry name" value="FlaG-like"/>
    <property type="match status" value="1"/>
</dbReference>
<dbReference type="EMBL" id="LT629763">
    <property type="protein sequence ID" value="SDS17961.1"/>
    <property type="molecule type" value="Genomic_DNA"/>
</dbReference>
<dbReference type="InterPro" id="IPR005186">
    <property type="entry name" value="FlaG"/>
</dbReference>
<protein>
    <submittedName>
        <fullName evidence="2">Flagellar protein FlaG</fullName>
    </submittedName>
</protein>
<proteinExistence type="predicted"/>
<evidence type="ECO:0000313" key="4">
    <source>
        <dbReference type="Proteomes" id="UP001486808"/>
    </source>
</evidence>
<keyword evidence="2" id="KW-0282">Flagellum</keyword>
<dbReference type="AlphaFoldDB" id="A0A1H1Q365"/>
<reference evidence="3" key="2">
    <citation type="submission" date="2016-10" db="EMBL/GenBank/DDBJ databases">
        <authorList>
            <person name="Varghese N."/>
            <person name="Submissions S."/>
        </authorList>
    </citation>
    <scope>NUCLEOTIDE SEQUENCE [LARGE SCALE GENOMIC DNA]</scope>
    <source>
        <strain evidence="3">JCM 14963</strain>
    </source>
</reference>
<dbReference type="PANTHER" id="PTHR37166">
    <property type="entry name" value="PROTEIN FLAG"/>
    <property type="match status" value="1"/>
</dbReference>
<dbReference type="RefSeq" id="WP_092285016.1">
    <property type="nucleotide sequence ID" value="NZ_BAABWD010000001.1"/>
</dbReference>
<gene>
    <name evidence="1" type="ORF">NBRC116187_10840</name>
    <name evidence="2" type="ORF">SAMN05216271_1335</name>
</gene>
<keyword evidence="2" id="KW-0966">Cell projection</keyword>
<dbReference type="InterPro" id="IPR035924">
    <property type="entry name" value="FlaG-like_sf"/>
</dbReference>
<reference evidence="1 4" key="3">
    <citation type="submission" date="2024-04" db="EMBL/GenBank/DDBJ databases">
        <title>Draft genome sequence of Halopseudomonas sabulinigri NBRC 116187.</title>
        <authorList>
            <person name="Miyakawa T."/>
            <person name="Kusuya Y."/>
            <person name="Miura T."/>
        </authorList>
    </citation>
    <scope>NUCLEOTIDE SEQUENCE [LARGE SCALE GENOMIC DNA]</scope>
    <source>
        <strain evidence="1 4">4NH20-0042</strain>
    </source>
</reference>
<dbReference type="SUPFAM" id="SSF160214">
    <property type="entry name" value="FlaG-like"/>
    <property type="match status" value="1"/>
</dbReference>
<evidence type="ECO:0000313" key="1">
    <source>
        <dbReference type="EMBL" id="GAA6130724.1"/>
    </source>
</evidence>
<dbReference type="Proteomes" id="UP001486808">
    <property type="component" value="Unassembled WGS sequence"/>
</dbReference>
<evidence type="ECO:0000313" key="2">
    <source>
        <dbReference type="EMBL" id="SDS17961.1"/>
    </source>
</evidence>
<name>A0A1H1Q365_9GAMM</name>
<dbReference type="Pfam" id="PF03646">
    <property type="entry name" value="FlaG"/>
    <property type="match status" value="1"/>
</dbReference>
<dbReference type="Proteomes" id="UP000243413">
    <property type="component" value="Chromosome I"/>
</dbReference>
<evidence type="ECO:0000313" key="3">
    <source>
        <dbReference type="Proteomes" id="UP000243413"/>
    </source>
</evidence>
<dbReference type="OrthoDB" id="5741693at2"/>
<sequence length="134" mass="14414">MDMGVIKPFEVTRSASSAVAVEAGAGKGQAVRQMEAAQAKSEPAPVAVQTREAVEQSAEVERDQLQAAVSDIQNFVQSVRRDINFNLDDDSGRVVINVTEATSGDVIRQIPSEEALRLAENLSEIRSVLFEAEA</sequence>
<dbReference type="PANTHER" id="PTHR37166:SF1">
    <property type="entry name" value="PROTEIN FLAG"/>
    <property type="match status" value="1"/>
</dbReference>